<sequence length="223" mass="24196">MPKDLKRTMCNGIPAWGRGQFYDVQAAHWCHLTTGGQRIYVGDLKGYCCQLWTCGGCGCYTCYDFYCNLDHLVAEHNSQIRRIAHRNYDEIFKNRMPPGVPLTAPSGFVLSPPSQFNQGPPPQFGYPQGPPGDMGRQGSLRAQSGSFNGPPGNFNGPPQSGNFNGPPGPFNGPPGPFNGPPQSGNFNTPPGNFIGPPPGQFPPQDGNSQDQVNDSKFSSEYNR</sequence>
<evidence type="ECO:0000313" key="3">
    <source>
        <dbReference type="Proteomes" id="UP000324800"/>
    </source>
</evidence>
<feature type="compositionally biased region" description="Pro residues" evidence="1">
    <location>
        <begin position="166"/>
        <end position="179"/>
    </location>
</feature>
<feature type="compositionally biased region" description="Pro residues" evidence="1">
    <location>
        <begin position="119"/>
        <end position="130"/>
    </location>
</feature>
<feature type="compositionally biased region" description="Low complexity" evidence="1">
    <location>
        <begin position="144"/>
        <end position="165"/>
    </location>
</feature>
<feature type="compositionally biased region" description="Low complexity" evidence="1">
    <location>
        <begin position="180"/>
        <end position="194"/>
    </location>
</feature>
<comment type="caution">
    <text evidence="2">The sequence shown here is derived from an EMBL/GenBank/DDBJ whole genome shotgun (WGS) entry which is preliminary data.</text>
</comment>
<organism evidence="2 3">
    <name type="scientific">Streblomastix strix</name>
    <dbReference type="NCBI Taxonomy" id="222440"/>
    <lineage>
        <taxon>Eukaryota</taxon>
        <taxon>Metamonada</taxon>
        <taxon>Preaxostyla</taxon>
        <taxon>Oxymonadida</taxon>
        <taxon>Streblomastigidae</taxon>
        <taxon>Streblomastix</taxon>
    </lineage>
</organism>
<feature type="compositionally biased region" description="Polar residues" evidence="1">
    <location>
        <begin position="205"/>
        <end position="223"/>
    </location>
</feature>
<protein>
    <submittedName>
        <fullName evidence="2">Uncharacterized protein</fullName>
    </submittedName>
</protein>
<dbReference type="AlphaFoldDB" id="A0A5J4SSG4"/>
<evidence type="ECO:0000313" key="2">
    <source>
        <dbReference type="EMBL" id="KAA6348772.1"/>
    </source>
</evidence>
<name>A0A5J4SSG4_9EUKA</name>
<proteinExistence type="predicted"/>
<reference evidence="2 3" key="1">
    <citation type="submission" date="2019-03" db="EMBL/GenBank/DDBJ databases">
        <title>Single cell metagenomics reveals metabolic interactions within the superorganism composed of flagellate Streblomastix strix and complex community of Bacteroidetes bacteria on its surface.</title>
        <authorList>
            <person name="Treitli S.C."/>
            <person name="Kolisko M."/>
            <person name="Husnik F."/>
            <person name="Keeling P."/>
            <person name="Hampl V."/>
        </authorList>
    </citation>
    <scope>NUCLEOTIDE SEQUENCE [LARGE SCALE GENOMIC DNA]</scope>
    <source>
        <strain evidence="2">ST1C</strain>
    </source>
</reference>
<dbReference type="Proteomes" id="UP000324800">
    <property type="component" value="Unassembled WGS sequence"/>
</dbReference>
<feature type="region of interest" description="Disordered" evidence="1">
    <location>
        <begin position="103"/>
        <end position="223"/>
    </location>
</feature>
<accession>A0A5J4SSG4</accession>
<dbReference type="EMBL" id="SNRW01039880">
    <property type="protein sequence ID" value="KAA6348772.1"/>
    <property type="molecule type" value="Genomic_DNA"/>
</dbReference>
<gene>
    <name evidence="2" type="ORF">EZS28_051963</name>
</gene>
<evidence type="ECO:0000256" key="1">
    <source>
        <dbReference type="SAM" id="MobiDB-lite"/>
    </source>
</evidence>